<proteinExistence type="inferred from homology"/>
<comment type="caution">
    <text evidence="9">The sequence shown here is derived from an EMBL/GenBank/DDBJ whole genome shotgun (WGS) entry which is preliminary data.</text>
</comment>
<organism evidence="9 10">
    <name type="scientific">Emergomyces africanus</name>
    <dbReference type="NCBI Taxonomy" id="1955775"/>
    <lineage>
        <taxon>Eukaryota</taxon>
        <taxon>Fungi</taxon>
        <taxon>Dikarya</taxon>
        <taxon>Ascomycota</taxon>
        <taxon>Pezizomycotina</taxon>
        <taxon>Eurotiomycetes</taxon>
        <taxon>Eurotiomycetidae</taxon>
        <taxon>Onygenales</taxon>
        <taxon>Ajellomycetaceae</taxon>
        <taxon>Emergomyces</taxon>
    </lineage>
</organism>
<reference evidence="9 10" key="1">
    <citation type="submission" date="2015-07" db="EMBL/GenBank/DDBJ databases">
        <title>Emmonsia species relationships and genome sequence.</title>
        <authorList>
            <person name="Cuomo C.A."/>
            <person name="Schwartz I.S."/>
            <person name="Kenyon C."/>
            <person name="de Hoog G.S."/>
            <person name="Govender N.P."/>
            <person name="Botha A."/>
            <person name="Moreno L."/>
            <person name="de Vries M."/>
            <person name="Munoz J.F."/>
            <person name="Stielow J.B."/>
        </authorList>
    </citation>
    <scope>NUCLEOTIDE SEQUENCE [LARGE SCALE GENOMIC DNA]</scope>
    <source>
        <strain evidence="9 10">CBS 136260</strain>
    </source>
</reference>
<name>A0A1B7NPX2_9EURO</name>
<evidence type="ECO:0000313" key="10">
    <source>
        <dbReference type="Proteomes" id="UP000091918"/>
    </source>
</evidence>
<sequence length="398" mass="44363">MPSIFMAVFPVFFWFLAEILGISLLVQWTSKGSILRIVGFPCVAAAGYFLFTSSLTFSNNAIYNGSLAMVPFIPLVHCINLLFLNPIDPQDSILGISVGPNLRGISTPWQAKNTPAFPVYYGGGCPERFPFLLRQTAIIIWQYLVLDIFGAAGSVQSPEESQMLYGPGSEFAYLSATKEQWIARISTSLVSNFIMSRMMIDSVSRLTSIIFVGLGLSSPSEWPPLFNSMWDAYTLRNYWGKFWHQIPRWSFTSLSNYLTRHILNLPRPSLLERYLNIPIVFSLSGLMHATFLAGAGISSPDCWRGSMLYFTSFTLGFMIEDASQALWRRLGVEGSQPTAASKGMATFKRVVGMLWVMTFMCMTVPLFSYPLSRLPAERRESIPTAYSIAKVVGIGPAL</sequence>
<protein>
    <recommendedName>
        <fullName evidence="8">Wax synthase domain-containing protein</fullName>
    </recommendedName>
</protein>
<evidence type="ECO:0000313" key="9">
    <source>
        <dbReference type="EMBL" id="OAX78874.1"/>
    </source>
</evidence>
<keyword evidence="4 7" id="KW-0812">Transmembrane</keyword>
<keyword evidence="3" id="KW-0808">Transferase</keyword>
<feature type="transmembrane region" description="Helical" evidence="7">
    <location>
        <begin position="33"/>
        <end position="51"/>
    </location>
</feature>
<keyword evidence="6 7" id="KW-0472">Membrane</keyword>
<dbReference type="OrthoDB" id="1077582at2759"/>
<feature type="transmembrane region" description="Helical" evidence="7">
    <location>
        <begin position="63"/>
        <end position="84"/>
    </location>
</feature>
<feature type="domain" description="Wax synthase" evidence="8">
    <location>
        <begin position="222"/>
        <end position="310"/>
    </location>
</feature>
<dbReference type="STRING" id="1658172.A0A1B7NPX2"/>
<evidence type="ECO:0000256" key="7">
    <source>
        <dbReference type="SAM" id="Phobius"/>
    </source>
</evidence>
<dbReference type="InterPro" id="IPR044851">
    <property type="entry name" value="Wax_synthase"/>
</dbReference>
<dbReference type="AlphaFoldDB" id="A0A1B7NPX2"/>
<evidence type="ECO:0000256" key="1">
    <source>
        <dbReference type="ARBA" id="ARBA00004141"/>
    </source>
</evidence>
<evidence type="ECO:0000256" key="2">
    <source>
        <dbReference type="ARBA" id="ARBA00007282"/>
    </source>
</evidence>
<evidence type="ECO:0000256" key="4">
    <source>
        <dbReference type="ARBA" id="ARBA00022692"/>
    </source>
</evidence>
<dbReference type="GO" id="GO:0008374">
    <property type="term" value="F:O-acyltransferase activity"/>
    <property type="evidence" value="ECO:0007669"/>
    <property type="project" value="InterPro"/>
</dbReference>
<dbReference type="EMBL" id="LGUA01001263">
    <property type="protein sequence ID" value="OAX78874.1"/>
    <property type="molecule type" value="Genomic_DNA"/>
</dbReference>
<evidence type="ECO:0000259" key="8">
    <source>
        <dbReference type="Pfam" id="PF13813"/>
    </source>
</evidence>
<feature type="transmembrane region" description="Helical" evidence="7">
    <location>
        <begin position="274"/>
        <end position="295"/>
    </location>
</feature>
<dbReference type="GO" id="GO:0016020">
    <property type="term" value="C:membrane"/>
    <property type="evidence" value="ECO:0007669"/>
    <property type="project" value="UniProtKB-SubCell"/>
</dbReference>
<evidence type="ECO:0000256" key="3">
    <source>
        <dbReference type="ARBA" id="ARBA00022679"/>
    </source>
</evidence>
<feature type="transmembrane region" description="Helical" evidence="7">
    <location>
        <begin position="347"/>
        <end position="369"/>
    </location>
</feature>
<dbReference type="GO" id="GO:0006629">
    <property type="term" value="P:lipid metabolic process"/>
    <property type="evidence" value="ECO:0007669"/>
    <property type="project" value="InterPro"/>
</dbReference>
<dbReference type="Proteomes" id="UP000091918">
    <property type="component" value="Unassembled WGS sequence"/>
</dbReference>
<evidence type="ECO:0000256" key="5">
    <source>
        <dbReference type="ARBA" id="ARBA00022989"/>
    </source>
</evidence>
<comment type="subcellular location">
    <subcellularLocation>
        <location evidence="1">Membrane</location>
        <topology evidence="1">Multi-pass membrane protein</topology>
    </subcellularLocation>
</comment>
<dbReference type="Pfam" id="PF13813">
    <property type="entry name" value="MBOAT_2"/>
    <property type="match status" value="1"/>
</dbReference>
<dbReference type="InterPro" id="IPR032805">
    <property type="entry name" value="Wax_synthase_dom"/>
</dbReference>
<dbReference type="PANTHER" id="PTHR31595:SF27">
    <property type="entry name" value="WAX SYNTHASE DOMAIN-CONTAINING PROTEIN-RELATED"/>
    <property type="match status" value="1"/>
</dbReference>
<evidence type="ECO:0000256" key="6">
    <source>
        <dbReference type="ARBA" id="ARBA00023136"/>
    </source>
</evidence>
<dbReference type="PANTHER" id="PTHR31595">
    <property type="entry name" value="LONG-CHAIN-ALCOHOL O-FATTY-ACYLTRANSFERASE 3-RELATED"/>
    <property type="match status" value="1"/>
</dbReference>
<comment type="similarity">
    <text evidence="2">Belongs to the wax synthase family.</text>
</comment>
<accession>A0A1B7NPX2</accession>
<keyword evidence="10" id="KW-1185">Reference proteome</keyword>
<gene>
    <name evidence="9" type="ORF">ACJ72_06815</name>
</gene>
<feature type="non-terminal residue" evidence="9">
    <location>
        <position position="398"/>
    </location>
</feature>
<feature type="transmembrane region" description="Helical" evidence="7">
    <location>
        <begin position="6"/>
        <end position="26"/>
    </location>
</feature>
<keyword evidence="5 7" id="KW-1133">Transmembrane helix</keyword>